<feature type="transmembrane region" description="Helical" evidence="5">
    <location>
        <begin position="171"/>
        <end position="190"/>
    </location>
</feature>
<dbReference type="Pfam" id="PF25129">
    <property type="entry name" value="Pyr4-TMTC"/>
    <property type="match status" value="1"/>
</dbReference>
<feature type="transmembrane region" description="Helical" evidence="5">
    <location>
        <begin position="20"/>
        <end position="39"/>
    </location>
</feature>
<dbReference type="PANTHER" id="PTHR42038:SF2">
    <property type="entry name" value="TERPENE CYCLASE AUSL"/>
    <property type="match status" value="1"/>
</dbReference>
<keyword evidence="2 5" id="KW-0812">Transmembrane</keyword>
<feature type="transmembrane region" description="Helical" evidence="5">
    <location>
        <begin position="51"/>
        <end position="70"/>
    </location>
</feature>
<dbReference type="EMBL" id="VGJX01000014">
    <property type="protein sequence ID" value="MBM3273617.1"/>
    <property type="molecule type" value="Genomic_DNA"/>
</dbReference>
<evidence type="ECO:0000256" key="1">
    <source>
        <dbReference type="ARBA" id="ARBA00004141"/>
    </source>
</evidence>
<dbReference type="PANTHER" id="PTHR42038">
    <property type="match status" value="1"/>
</dbReference>
<dbReference type="AlphaFoldDB" id="A0A938BHQ1"/>
<keyword evidence="3 5" id="KW-1133">Transmembrane helix</keyword>
<dbReference type="GO" id="GO:0016020">
    <property type="term" value="C:membrane"/>
    <property type="evidence" value="ECO:0007669"/>
    <property type="project" value="UniProtKB-SubCell"/>
</dbReference>
<evidence type="ECO:0000256" key="5">
    <source>
        <dbReference type="SAM" id="Phobius"/>
    </source>
</evidence>
<dbReference type="InterPro" id="IPR039020">
    <property type="entry name" value="PaxB-like"/>
</dbReference>
<feature type="transmembrane region" description="Helical" evidence="5">
    <location>
        <begin position="108"/>
        <end position="131"/>
    </location>
</feature>
<sequence>MRGLYDLSGVPLESFAFDKPYMVVGVIGCVFWAIAYVLAIRMNHVQKTYSLPAAAVCLNIGWETLTAFVFPDPLPLFQWFFVAWFLLDVVIVYQLFRFGPGEQPDPEVARRFHAFLAGGILLGLVGQWAFVAQYRDAFGFVAGFFINVLMSASFIFFYFARRHTLRGISAGIAWTKMLGTMCTGYEAYFLLRVIDPSLQGRIAFFEFLWVAIALLDLYYVYLVTARPGAGTPASAAPEARSA</sequence>
<accession>A0A938BHQ1</accession>
<organism evidence="6 7">
    <name type="scientific">Candidatus Tanganyikabacteria bacterium</name>
    <dbReference type="NCBI Taxonomy" id="2961651"/>
    <lineage>
        <taxon>Bacteria</taxon>
        <taxon>Bacillati</taxon>
        <taxon>Candidatus Sericytochromatia</taxon>
        <taxon>Candidatus Tanganyikabacteria</taxon>
    </lineage>
</organism>
<dbReference type="Proteomes" id="UP000703893">
    <property type="component" value="Unassembled WGS sequence"/>
</dbReference>
<evidence type="ECO:0000256" key="4">
    <source>
        <dbReference type="ARBA" id="ARBA00023136"/>
    </source>
</evidence>
<proteinExistence type="predicted"/>
<feature type="transmembrane region" description="Helical" evidence="5">
    <location>
        <begin position="76"/>
        <end position="96"/>
    </location>
</feature>
<comment type="subcellular location">
    <subcellularLocation>
        <location evidence="1">Membrane</location>
        <topology evidence="1">Multi-pass membrane protein</topology>
    </subcellularLocation>
</comment>
<dbReference type="GO" id="GO:0016829">
    <property type="term" value="F:lyase activity"/>
    <property type="evidence" value="ECO:0007669"/>
    <property type="project" value="InterPro"/>
</dbReference>
<evidence type="ECO:0000256" key="3">
    <source>
        <dbReference type="ARBA" id="ARBA00022989"/>
    </source>
</evidence>
<gene>
    <name evidence="6" type="ORF">FJZ00_00585</name>
</gene>
<protein>
    <submittedName>
        <fullName evidence="6">Uncharacterized protein</fullName>
    </submittedName>
</protein>
<feature type="transmembrane region" description="Helical" evidence="5">
    <location>
        <begin position="137"/>
        <end position="159"/>
    </location>
</feature>
<evidence type="ECO:0000313" key="7">
    <source>
        <dbReference type="Proteomes" id="UP000703893"/>
    </source>
</evidence>
<name>A0A938BHQ1_9BACT</name>
<evidence type="ECO:0000313" key="6">
    <source>
        <dbReference type="EMBL" id="MBM3273617.1"/>
    </source>
</evidence>
<keyword evidence="4 5" id="KW-0472">Membrane</keyword>
<evidence type="ECO:0000256" key="2">
    <source>
        <dbReference type="ARBA" id="ARBA00022692"/>
    </source>
</evidence>
<reference evidence="6 7" key="1">
    <citation type="submission" date="2019-03" db="EMBL/GenBank/DDBJ databases">
        <title>Lake Tanganyika Metagenome-Assembled Genomes (MAGs).</title>
        <authorList>
            <person name="Tran P."/>
        </authorList>
    </citation>
    <scope>NUCLEOTIDE SEQUENCE [LARGE SCALE GENOMIC DNA]</scope>
    <source>
        <strain evidence="6">K_DeepCast_65m_m2_236</strain>
    </source>
</reference>
<feature type="transmembrane region" description="Helical" evidence="5">
    <location>
        <begin position="202"/>
        <end position="221"/>
    </location>
</feature>
<comment type="caution">
    <text evidence="6">The sequence shown here is derived from an EMBL/GenBank/DDBJ whole genome shotgun (WGS) entry which is preliminary data.</text>
</comment>